<evidence type="ECO:0000256" key="2">
    <source>
        <dbReference type="SAM" id="MobiDB-lite"/>
    </source>
</evidence>
<sequence length="656" mass="76631">MPPESKQISSIKPNFKYFDILTLKPDSSDVVKSVPKPKEALVKNGLPKWNNSTLDTKLPLLPGPNGPFVFSRGKLGKNLWKNKVQSEFTLNDPNGYEVTFEYEPAHDKHLKRWFAVTNNQKYLLKNDIVTENLDVKCSVKQYNEYRKYLHRIHSNQVCKEMKQKEENAVDKMVLRNGYKSLNKEMTKLRTKQGQTNSRQKNVKKIQNEEEAKRKDCLRRLKRVTETNTRLEQSKKENLKKSIERSRAMNERVQNRITNANEIERKRKIQFLRKQKEADIKRKKVKEEEENKRKTEIDQKAKKRWEQKVENQKKQIEKEEFLRKQIKLDLELSRVIRMHQRKIEFAGLQEKIILTKSKPTILQVNKKFKKKQKGILEAIQANVLSENSEKCSDDVKALKLMENKIQNIMNNLYKDMDTYFLITEAKARLVTDLPVPIPVLNEIQFLIKGSIWISLSKKLEPILYAITHKIFYELDKITHPDKPSVKKSIKIMPSQLITASSNKEDMEKKFQKVSFGSQSLVSVKSEIKLDLKRIKDRKPTRVPSIKIISVAALADPTVENYTPLQVFTEQKMLKKYVDHLKLKLLNDVEGRVKNVVQSAGQSTIKVSESTNKIKYPYPLVRLCNLILFSEEDDFTSILDTIVIDVLRDVNLLSKKDN</sequence>
<organism evidence="3">
    <name type="scientific">Clastoptera arizonana</name>
    <name type="common">Arizona spittle bug</name>
    <dbReference type="NCBI Taxonomy" id="38151"/>
    <lineage>
        <taxon>Eukaryota</taxon>
        <taxon>Metazoa</taxon>
        <taxon>Ecdysozoa</taxon>
        <taxon>Arthropoda</taxon>
        <taxon>Hexapoda</taxon>
        <taxon>Insecta</taxon>
        <taxon>Pterygota</taxon>
        <taxon>Neoptera</taxon>
        <taxon>Paraneoptera</taxon>
        <taxon>Hemiptera</taxon>
        <taxon>Auchenorrhyncha</taxon>
        <taxon>Cercopoidea</taxon>
        <taxon>Clastopteridae</taxon>
        <taxon>Clastoptera</taxon>
    </lineage>
</organism>
<accession>A0A1B6BWH8</accession>
<reference evidence="3" key="1">
    <citation type="submission" date="2015-12" db="EMBL/GenBank/DDBJ databases">
        <title>De novo transcriptome assembly of four potential Pierce s Disease insect vectors from Arizona vineyards.</title>
        <authorList>
            <person name="Tassone E.E."/>
        </authorList>
    </citation>
    <scope>NUCLEOTIDE SEQUENCE</scope>
</reference>
<proteinExistence type="predicted"/>
<feature type="coiled-coil region" evidence="1">
    <location>
        <begin position="235"/>
        <end position="321"/>
    </location>
</feature>
<gene>
    <name evidence="3" type="ORF">g.16174</name>
</gene>
<feature type="region of interest" description="Disordered" evidence="2">
    <location>
        <begin position="188"/>
        <end position="210"/>
    </location>
</feature>
<evidence type="ECO:0000313" key="3">
    <source>
        <dbReference type="EMBL" id="JAS05636.1"/>
    </source>
</evidence>
<keyword evidence="1" id="KW-0175">Coiled coil</keyword>
<evidence type="ECO:0000256" key="1">
    <source>
        <dbReference type="SAM" id="Coils"/>
    </source>
</evidence>
<dbReference type="EMBL" id="GEDC01031662">
    <property type="protein sequence ID" value="JAS05636.1"/>
    <property type="molecule type" value="Transcribed_RNA"/>
</dbReference>
<name>A0A1B6BWH8_9HEMI</name>
<protein>
    <submittedName>
        <fullName evidence="3">Uncharacterized protein</fullName>
    </submittedName>
</protein>
<dbReference type="AlphaFoldDB" id="A0A1B6BWH8"/>